<dbReference type="Proteomes" id="UP001076655">
    <property type="component" value="Unassembled WGS sequence"/>
</dbReference>
<dbReference type="RefSeq" id="WP_160316268.1">
    <property type="nucleotide sequence ID" value="NZ_JALMEJ010000001.1"/>
</dbReference>
<gene>
    <name evidence="2" type="ORF">N0392_08795</name>
</gene>
<evidence type="ECO:0000313" key="2">
    <source>
        <dbReference type="EMBL" id="MCY0789778.1"/>
    </source>
</evidence>
<protein>
    <submittedName>
        <fullName evidence="2">Uncharacterized protein</fullName>
    </submittedName>
</protein>
<dbReference type="AlphaFoldDB" id="A0A9Q4GV20"/>
<reference evidence="2" key="1">
    <citation type="submission" date="2022-08" db="EMBL/GenBank/DDBJ databases">
        <authorList>
            <person name="Dale J.L."/>
        </authorList>
    </citation>
    <scope>NUCLEOTIDE SEQUENCE</scope>
    <source>
        <strain evidence="2">2022EL-00758</strain>
    </source>
</reference>
<name>A0A9Q4GV20_MORMO</name>
<proteinExistence type="predicted"/>
<dbReference type="EMBL" id="JAPNMI010000004">
    <property type="protein sequence ID" value="MCY0789778.1"/>
    <property type="molecule type" value="Genomic_DNA"/>
</dbReference>
<comment type="caution">
    <text evidence="2">The sequence shown here is derived from an EMBL/GenBank/DDBJ whole genome shotgun (WGS) entry which is preliminary data.</text>
</comment>
<evidence type="ECO:0000256" key="1">
    <source>
        <dbReference type="SAM" id="MobiDB-lite"/>
    </source>
</evidence>
<evidence type="ECO:0000313" key="3">
    <source>
        <dbReference type="Proteomes" id="UP001076655"/>
    </source>
</evidence>
<feature type="region of interest" description="Disordered" evidence="1">
    <location>
        <begin position="1"/>
        <end position="33"/>
    </location>
</feature>
<accession>A0A9Q4GV20</accession>
<organism evidence="2 3">
    <name type="scientific">Morganella morganii</name>
    <name type="common">Proteus morganii</name>
    <dbReference type="NCBI Taxonomy" id="582"/>
    <lineage>
        <taxon>Bacteria</taxon>
        <taxon>Pseudomonadati</taxon>
        <taxon>Pseudomonadota</taxon>
        <taxon>Gammaproteobacteria</taxon>
        <taxon>Enterobacterales</taxon>
        <taxon>Morganellaceae</taxon>
        <taxon>Morganella</taxon>
    </lineage>
</organism>
<sequence>MDMSCRPLPPLPLPGIDEQFDKTINGGNNNEDTYSEIDDTYSEIDENESSEVDDLENNFYEDPDVYQKGNSETETTEADALANHIYEDLDVYRDTDNVIDSGNMVLVCDDTYAVPHDSLTAGGRVESEETGYASLYENNYAVPYKPGNTVSIPDNDRKHSLSDVQLQQRIMREKLNTL</sequence>